<dbReference type="RefSeq" id="WP_128248679.1">
    <property type="nucleotide sequence ID" value="NZ_CP034951.1"/>
</dbReference>
<organism evidence="1 2">
    <name type="scientific">Aequorivita ciconiae</name>
    <dbReference type="NCBI Taxonomy" id="2494375"/>
    <lineage>
        <taxon>Bacteria</taxon>
        <taxon>Pseudomonadati</taxon>
        <taxon>Bacteroidota</taxon>
        <taxon>Flavobacteriia</taxon>
        <taxon>Flavobacteriales</taxon>
        <taxon>Flavobacteriaceae</taxon>
        <taxon>Aequorivita</taxon>
    </lineage>
</organism>
<dbReference type="EMBL" id="CP034951">
    <property type="protein sequence ID" value="QAA80278.1"/>
    <property type="molecule type" value="Genomic_DNA"/>
</dbReference>
<evidence type="ECO:0000313" key="2">
    <source>
        <dbReference type="Proteomes" id="UP000285517"/>
    </source>
</evidence>
<name>A0A451FSB1_9FLAO</name>
<dbReference type="OrthoDB" id="892266at2"/>
<protein>
    <submittedName>
        <fullName evidence="1">Uncharacterized protein</fullName>
    </submittedName>
</protein>
<dbReference type="AlphaFoldDB" id="A0A451FSB1"/>
<dbReference type="Proteomes" id="UP000285517">
    <property type="component" value="Chromosome"/>
</dbReference>
<gene>
    <name evidence="1" type="ORF">EI546_00355</name>
</gene>
<evidence type="ECO:0000313" key="1">
    <source>
        <dbReference type="EMBL" id="QAA80278.1"/>
    </source>
</evidence>
<dbReference type="PROSITE" id="PS51257">
    <property type="entry name" value="PROKAR_LIPOPROTEIN"/>
    <property type="match status" value="1"/>
</dbReference>
<reference evidence="1 2" key="1">
    <citation type="submission" date="2019-01" db="EMBL/GenBank/DDBJ databases">
        <title>Complete genome sequencing of Aequorivita sp. H23M31.</title>
        <authorList>
            <person name="Bae J.-W."/>
        </authorList>
    </citation>
    <scope>NUCLEOTIDE SEQUENCE [LARGE SCALE GENOMIC DNA]</scope>
    <source>
        <strain evidence="1 2">H23M31</strain>
    </source>
</reference>
<dbReference type="KEGG" id="aev:EI546_00355"/>
<proteinExistence type="predicted"/>
<keyword evidence="2" id="KW-1185">Reference proteome</keyword>
<accession>A0A451FSB1</accession>
<sequence>MKGEFFLAALFFGIISCNNSNKTSEPSLSETNLSQVDSVQYGDIPENARQIAEACGIQNWNKVSEIAFTFNVDRDGNHFERSWIWNPKSQDIKMVSSKDSVNYNRSKMDSLTMKTDAAFINDKYWLLAPFQLVWDKGMEFSTKENVVSPISKDTLSQLTIVYPNDGGYTPGDAYDFFYDKNFRIQEWNYRKENSPEPSLTSTWEDYKDFEGIVIATMHRNNSNNFKLYFTNISVKTGN</sequence>